<feature type="transmembrane region" description="Helical" evidence="7">
    <location>
        <begin position="76"/>
        <end position="102"/>
    </location>
</feature>
<evidence type="ECO:0000256" key="1">
    <source>
        <dbReference type="ARBA" id="ARBA00004651"/>
    </source>
</evidence>
<dbReference type="eggNOG" id="COG0395">
    <property type="taxonomic scope" value="Bacteria"/>
</dbReference>
<keyword evidence="4 7" id="KW-0812">Transmembrane</keyword>
<evidence type="ECO:0000313" key="9">
    <source>
        <dbReference type="EMBL" id="AEF80261.1"/>
    </source>
</evidence>
<keyword evidence="3" id="KW-1003">Cell membrane</keyword>
<proteinExistence type="inferred from homology"/>
<feature type="domain" description="ABC transmembrane type-1" evidence="8">
    <location>
        <begin position="77"/>
        <end position="269"/>
    </location>
</feature>
<name>F5Y9E7_LEAAZ</name>
<evidence type="ECO:0000313" key="10">
    <source>
        <dbReference type="Proteomes" id="UP000009222"/>
    </source>
</evidence>
<dbReference type="CDD" id="cd06261">
    <property type="entry name" value="TM_PBP2"/>
    <property type="match status" value="1"/>
</dbReference>
<evidence type="ECO:0000256" key="3">
    <source>
        <dbReference type="ARBA" id="ARBA00022475"/>
    </source>
</evidence>
<gene>
    <name evidence="9" type="ordered locus">TREAZ_2114</name>
</gene>
<evidence type="ECO:0000256" key="6">
    <source>
        <dbReference type="ARBA" id="ARBA00023136"/>
    </source>
</evidence>
<dbReference type="SUPFAM" id="SSF161098">
    <property type="entry name" value="MetI-like"/>
    <property type="match status" value="1"/>
</dbReference>
<dbReference type="EMBL" id="CP001841">
    <property type="protein sequence ID" value="AEF80261.1"/>
    <property type="molecule type" value="Genomic_DNA"/>
</dbReference>
<dbReference type="GO" id="GO:0005886">
    <property type="term" value="C:plasma membrane"/>
    <property type="evidence" value="ECO:0007669"/>
    <property type="project" value="UniProtKB-SubCell"/>
</dbReference>
<protein>
    <submittedName>
        <fullName evidence="9">Inner membrane ABC transporter permease protein YcjP</fullName>
    </submittedName>
</protein>
<dbReference type="InterPro" id="IPR000515">
    <property type="entry name" value="MetI-like"/>
</dbReference>
<feature type="transmembrane region" description="Helical" evidence="7">
    <location>
        <begin position="193"/>
        <end position="211"/>
    </location>
</feature>
<evidence type="ECO:0000256" key="4">
    <source>
        <dbReference type="ARBA" id="ARBA00022692"/>
    </source>
</evidence>
<dbReference type="KEGG" id="taz:TREAZ_2114"/>
<dbReference type="STRING" id="545695.TREAZ_2114"/>
<keyword evidence="10" id="KW-1185">Reference proteome</keyword>
<dbReference type="OrthoDB" id="9773467at2"/>
<dbReference type="Pfam" id="PF00528">
    <property type="entry name" value="BPD_transp_1"/>
    <property type="match status" value="1"/>
</dbReference>
<evidence type="ECO:0000259" key="8">
    <source>
        <dbReference type="PROSITE" id="PS50928"/>
    </source>
</evidence>
<dbReference type="PANTHER" id="PTHR32243:SF18">
    <property type="entry name" value="INNER MEMBRANE ABC TRANSPORTER PERMEASE PROTEIN YCJP"/>
    <property type="match status" value="1"/>
</dbReference>
<evidence type="ECO:0000256" key="2">
    <source>
        <dbReference type="ARBA" id="ARBA00022448"/>
    </source>
</evidence>
<comment type="subcellular location">
    <subcellularLocation>
        <location evidence="1 7">Cell membrane</location>
        <topology evidence="1 7">Multi-pass membrane protein</topology>
    </subcellularLocation>
</comment>
<feature type="transmembrane region" description="Helical" evidence="7">
    <location>
        <begin position="12"/>
        <end position="33"/>
    </location>
</feature>
<dbReference type="HOGENOM" id="CLU_016047_1_2_12"/>
<keyword evidence="5 7" id="KW-1133">Transmembrane helix</keyword>
<dbReference type="InterPro" id="IPR050901">
    <property type="entry name" value="BP-dep_ABC_trans_perm"/>
</dbReference>
<reference evidence="9 10" key="2">
    <citation type="journal article" date="2011" name="ISME J.">
        <title>RNA-seq reveals cooperative metabolic interactions between two termite-gut spirochete species in co-culture.</title>
        <authorList>
            <person name="Rosenthal A.Z."/>
            <person name="Matson E.G."/>
            <person name="Eldar A."/>
            <person name="Leadbetter J.R."/>
        </authorList>
    </citation>
    <scope>NUCLEOTIDE SEQUENCE [LARGE SCALE GENOMIC DNA]</scope>
    <source>
        <strain evidence="10">ATCC BAA-888 / DSM 13862 / ZAS-9</strain>
    </source>
</reference>
<dbReference type="GO" id="GO:0055085">
    <property type="term" value="P:transmembrane transport"/>
    <property type="evidence" value="ECO:0007669"/>
    <property type="project" value="InterPro"/>
</dbReference>
<sequence length="284" mass="31225">MVRRKRSIGWNILLGAASLVIIGWTLFPVFWMLSTSFKNPTAVYANPPEIIPKEPSAAGYQRIATGTVGYTPISRFFLNSGIVALATVIIAIIAALLASYALSRLKFAFRKGVMIGVLVTQMFPLVVLLTPLYILYFRIHLINTYQGLVLAFTAFTLPFCIWMLKSFADTIPQELDEAAIIDGCTRMGILRQILIPLLVPGIIATGVFSFLDAWNNLLFPMTLTTDISMKTLPPGMIMAFGGEFKHDWGGMMAASVLVALPVVLILVFLQRYLVEGLTAGSIKE</sequence>
<dbReference type="Gene3D" id="1.10.3720.10">
    <property type="entry name" value="MetI-like"/>
    <property type="match status" value="1"/>
</dbReference>
<dbReference type="AlphaFoldDB" id="F5Y9E7"/>
<accession>F5Y9E7</accession>
<dbReference type="RefSeq" id="WP_015709935.1">
    <property type="nucleotide sequence ID" value="NC_015577.1"/>
</dbReference>
<comment type="similarity">
    <text evidence="7">Belongs to the binding-protein-dependent transport system permease family.</text>
</comment>
<dbReference type="PROSITE" id="PS50928">
    <property type="entry name" value="ABC_TM1"/>
    <property type="match status" value="1"/>
</dbReference>
<evidence type="ECO:0000256" key="5">
    <source>
        <dbReference type="ARBA" id="ARBA00022989"/>
    </source>
</evidence>
<keyword evidence="6 7" id="KW-0472">Membrane</keyword>
<keyword evidence="2 7" id="KW-0813">Transport</keyword>
<evidence type="ECO:0000256" key="7">
    <source>
        <dbReference type="RuleBase" id="RU363032"/>
    </source>
</evidence>
<organism evidence="9 10">
    <name type="scientific">Leadbettera azotonutricia (strain ATCC BAA-888 / DSM 13862 / ZAS-9)</name>
    <name type="common">Treponema azotonutricium</name>
    <dbReference type="NCBI Taxonomy" id="545695"/>
    <lineage>
        <taxon>Bacteria</taxon>
        <taxon>Pseudomonadati</taxon>
        <taxon>Spirochaetota</taxon>
        <taxon>Spirochaetia</taxon>
        <taxon>Spirochaetales</taxon>
        <taxon>Breznakiellaceae</taxon>
        <taxon>Leadbettera</taxon>
    </lineage>
</organism>
<reference evidence="10" key="1">
    <citation type="submission" date="2009-12" db="EMBL/GenBank/DDBJ databases">
        <title>Complete sequence of Treponema azotonutricium strain ZAS-9.</title>
        <authorList>
            <person name="Tetu S.G."/>
            <person name="Matson E."/>
            <person name="Ren Q."/>
            <person name="Seshadri R."/>
            <person name="Elbourne L."/>
            <person name="Hassan K.A."/>
            <person name="Durkin A."/>
            <person name="Radune D."/>
            <person name="Mohamoud Y."/>
            <person name="Shay R."/>
            <person name="Jin S."/>
            <person name="Zhang X."/>
            <person name="Lucey K."/>
            <person name="Ballor N.R."/>
            <person name="Ottesen E."/>
            <person name="Rosenthal R."/>
            <person name="Allen A."/>
            <person name="Leadbetter J.R."/>
            <person name="Paulsen I.T."/>
        </authorList>
    </citation>
    <scope>NUCLEOTIDE SEQUENCE [LARGE SCALE GENOMIC DNA]</scope>
    <source>
        <strain evidence="10">ATCC BAA-888 / DSM 13862 / ZAS-9</strain>
    </source>
</reference>
<dbReference type="PANTHER" id="PTHR32243">
    <property type="entry name" value="MALTOSE TRANSPORT SYSTEM PERMEASE-RELATED"/>
    <property type="match status" value="1"/>
</dbReference>
<dbReference type="InParanoid" id="F5Y9E7"/>
<dbReference type="Proteomes" id="UP000009222">
    <property type="component" value="Chromosome"/>
</dbReference>
<dbReference type="InterPro" id="IPR035906">
    <property type="entry name" value="MetI-like_sf"/>
</dbReference>
<feature type="transmembrane region" description="Helical" evidence="7">
    <location>
        <begin position="114"/>
        <end position="139"/>
    </location>
</feature>
<feature type="transmembrane region" description="Helical" evidence="7">
    <location>
        <begin position="145"/>
        <end position="164"/>
    </location>
</feature>
<feature type="transmembrane region" description="Helical" evidence="7">
    <location>
        <begin position="248"/>
        <end position="269"/>
    </location>
</feature>